<feature type="domain" description="ParB-like N-terminal" evidence="9">
    <location>
        <begin position="91"/>
        <end position="169"/>
    </location>
</feature>
<evidence type="ECO:0000313" key="11">
    <source>
        <dbReference type="Proteomes" id="UP000722791"/>
    </source>
</evidence>
<evidence type="ECO:0000256" key="3">
    <source>
        <dbReference type="ARBA" id="ARBA00022741"/>
    </source>
</evidence>
<gene>
    <name evidence="10" type="ORF">Vretimale_16187</name>
</gene>
<dbReference type="PANTHER" id="PTHR21348:SF2">
    <property type="entry name" value="SULFIREDOXIN-1"/>
    <property type="match status" value="1"/>
</dbReference>
<dbReference type="Gene3D" id="3.90.1530.10">
    <property type="entry name" value="Conserved hypothetical protein from pyrococcus furiosus pfu- 392566-001, ParB domain"/>
    <property type="match status" value="1"/>
</dbReference>
<comment type="caution">
    <text evidence="10">The sequence shown here is derived from an EMBL/GenBank/DDBJ whole genome shotgun (WGS) entry which is preliminary data.</text>
</comment>
<evidence type="ECO:0000256" key="7">
    <source>
        <dbReference type="ARBA" id="ARBA00023157"/>
    </source>
</evidence>
<sequence length="175" mass="19630">QVDEMKSYTSRNLVSHARSPVIGQVAPVAYNHGRTRPLARANLDQQQPEIISTNTNDVQTASAGSPPSTDKYKWTFDGKSSRSRADGRLVMELPVSAIRRPLGRTRENDPEKVAALMESIREIGLQEPIDVLEVDGVYYGFSGCHRFEAHQRLGAETIRCRVRKATKEILKMHLM</sequence>
<dbReference type="EC" id="1.8.98.2" evidence="2"/>
<dbReference type="AlphaFoldDB" id="A0A8J4GTG2"/>
<organism evidence="10 11">
    <name type="scientific">Volvox reticuliferus</name>
    <dbReference type="NCBI Taxonomy" id="1737510"/>
    <lineage>
        <taxon>Eukaryota</taxon>
        <taxon>Viridiplantae</taxon>
        <taxon>Chlorophyta</taxon>
        <taxon>core chlorophytes</taxon>
        <taxon>Chlorophyceae</taxon>
        <taxon>CS clade</taxon>
        <taxon>Chlamydomonadales</taxon>
        <taxon>Volvocaceae</taxon>
        <taxon>Volvox</taxon>
    </lineage>
</organism>
<evidence type="ECO:0000259" key="9">
    <source>
        <dbReference type="SMART" id="SM00470"/>
    </source>
</evidence>
<evidence type="ECO:0000256" key="8">
    <source>
        <dbReference type="ARBA" id="ARBA00047514"/>
    </source>
</evidence>
<dbReference type="GO" id="GO:0005524">
    <property type="term" value="F:ATP binding"/>
    <property type="evidence" value="ECO:0007669"/>
    <property type="project" value="UniProtKB-KW"/>
</dbReference>
<dbReference type="PANTHER" id="PTHR21348">
    <property type="match status" value="1"/>
</dbReference>
<keyword evidence="7" id="KW-1015">Disulfide bond</keyword>
<dbReference type="CDD" id="cd16395">
    <property type="entry name" value="Srx"/>
    <property type="match status" value="1"/>
</dbReference>
<dbReference type="SMART" id="SM00470">
    <property type="entry name" value="ParB"/>
    <property type="match status" value="1"/>
</dbReference>
<accession>A0A8J4GTG2</accession>
<evidence type="ECO:0000256" key="4">
    <source>
        <dbReference type="ARBA" id="ARBA00022840"/>
    </source>
</evidence>
<evidence type="ECO:0000256" key="2">
    <source>
        <dbReference type="ARBA" id="ARBA00013055"/>
    </source>
</evidence>
<reference evidence="10" key="1">
    <citation type="journal article" date="2021" name="Proc. Natl. Acad. Sci. U.S.A.">
        <title>Three genomes in the algal genus Volvox reveal the fate of a haploid sex-determining region after a transition to homothallism.</title>
        <authorList>
            <person name="Yamamoto K."/>
            <person name="Hamaji T."/>
            <person name="Kawai-Toyooka H."/>
            <person name="Matsuzaki R."/>
            <person name="Takahashi F."/>
            <person name="Nishimura Y."/>
            <person name="Kawachi M."/>
            <person name="Noguchi H."/>
            <person name="Minakuchi Y."/>
            <person name="Umen J.G."/>
            <person name="Toyoda A."/>
            <person name="Nozaki H."/>
        </authorList>
    </citation>
    <scope>NUCLEOTIDE SEQUENCE</scope>
    <source>
        <strain evidence="10">NIES-3785</strain>
    </source>
</reference>
<comment type="catalytic activity">
    <reaction evidence="8">
        <text>S-hydroxy-S-oxy-L-cysteinyl-[peroxiredoxin] + [protein]-dithiol + ATP = S-hydroxy-L-cysteinyl-[peroxiredoxin] + [protein]-disulfide + ADP + phosphate</text>
        <dbReference type="Rhea" id="RHEA:17545"/>
        <dbReference type="Rhea" id="RHEA-COMP:10593"/>
        <dbReference type="Rhea" id="RHEA-COMP:10594"/>
        <dbReference type="Rhea" id="RHEA-COMP:13681"/>
        <dbReference type="Rhea" id="RHEA-COMP:17976"/>
        <dbReference type="ChEBI" id="CHEBI:29950"/>
        <dbReference type="ChEBI" id="CHEBI:30616"/>
        <dbReference type="ChEBI" id="CHEBI:43474"/>
        <dbReference type="ChEBI" id="CHEBI:50058"/>
        <dbReference type="ChEBI" id="CHEBI:61973"/>
        <dbReference type="ChEBI" id="CHEBI:61974"/>
        <dbReference type="ChEBI" id="CHEBI:456216"/>
        <dbReference type="EC" id="1.8.98.2"/>
    </reaction>
</comment>
<evidence type="ECO:0000256" key="6">
    <source>
        <dbReference type="ARBA" id="ARBA00023002"/>
    </source>
</evidence>
<dbReference type="GO" id="GO:0034599">
    <property type="term" value="P:cellular response to oxidative stress"/>
    <property type="evidence" value="ECO:0007669"/>
    <property type="project" value="TreeGrafter"/>
</dbReference>
<dbReference type="Proteomes" id="UP000722791">
    <property type="component" value="Unassembled WGS sequence"/>
</dbReference>
<protein>
    <recommendedName>
        <fullName evidence="2">sulfiredoxin</fullName>
        <ecNumber evidence="2">1.8.98.2</ecNumber>
    </recommendedName>
</protein>
<evidence type="ECO:0000256" key="5">
    <source>
        <dbReference type="ARBA" id="ARBA00022862"/>
    </source>
</evidence>
<dbReference type="GO" id="GO:0005737">
    <property type="term" value="C:cytoplasm"/>
    <property type="evidence" value="ECO:0007669"/>
    <property type="project" value="TreeGrafter"/>
</dbReference>
<dbReference type="Pfam" id="PF02195">
    <property type="entry name" value="ParB_N"/>
    <property type="match status" value="1"/>
</dbReference>
<keyword evidence="6" id="KW-0560">Oxidoreductase</keyword>
<dbReference type="InterPro" id="IPR003115">
    <property type="entry name" value="ParB_N"/>
</dbReference>
<name>A0A8J4GTG2_9CHLO</name>
<dbReference type="GO" id="GO:0032542">
    <property type="term" value="F:sulfiredoxin activity"/>
    <property type="evidence" value="ECO:0007669"/>
    <property type="project" value="UniProtKB-EC"/>
</dbReference>
<keyword evidence="5" id="KW-0049">Antioxidant</keyword>
<dbReference type="InterPro" id="IPR036086">
    <property type="entry name" value="ParB/Sulfiredoxin_sf"/>
</dbReference>
<evidence type="ECO:0000256" key="1">
    <source>
        <dbReference type="ARBA" id="ARBA00009609"/>
    </source>
</evidence>
<comment type="similarity">
    <text evidence="1">Belongs to the sulfiredoxin family.</text>
</comment>
<keyword evidence="3" id="KW-0547">Nucleotide-binding</keyword>
<feature type="non-terminal residue" evidence="10">
    <location>
        <position position="175"/>
    </location>
</feature>
<dbReference type="EMBL" id="BNCQ01000046">
    <property type="protein sequence ID" value="GIM12980.1"/>
    <property type="molecule type" value="Genomic_DNA"/>
</dbReference>
<evidence type="ECO:0000313" key="10">
    <source>
        <dbReference type="EMBL" id="GIM12980.1"/>
    </source>
</evidence>
<dbReference type="SUPFAM" id="SSF110849">
    <property type="entry name" value="ParB/Sulfiredoxin"/>
    <property type="match status" value="1"/>
</dbReference>
<dbReference type="InterPro" id="IPR016692">
    <property type="entry name" value="Sulfiredoxin"/>
</dbReference>
<keyword evidence="4" id="KW-0067">ATP-binding</keyword>
<proteinExistence type="inferred from homology"/>